<sequence length="565" mass="62391">MTIETQILDPSAEGIQISNYTGICQYPFLQQNLFPETGGYISGRYCAVVPNPGGYENCCVPCPVANWKYGDDLMKKTEIPSYISAVIFPFVVLLLLSYAVLPAKYSHRHYLSVSFTIGICCMHIAFIIPLGAKPDQCYNEITPKGMHDDLSCAFTGALLLFGGLMVVVWSFIRAIAFHLQVCWEQVLGTKFMWGALICGWGIPAIGTTIMLIFTGVSFRFGPICHINIENSIYDYWIPCLIFAGAALFLQLSTMAYCIRIYLKTLFSREPSHAADGLPSYAASVRSINARQAYRRISKVFRLQWRGVAFVFIIIANALLYSIVFINLDAATKLTPQVVQKAFPWLLCLSFTKADKEYCKQYAVNIGPDRDTLLAVLTFLSMVGLWNVALFARPSMFTGWLILFRNAFSNRKEYVSADARTLLPTSPEPRGFEMLHKSTTNSKAPEAAISIGIARSSTPDKPDIDTKTPQSPLSPQSPSSYDWESDKEYIKRPPVSFSRPHVASPPRITSPPPRIRSPTRASGMISPTGLGWDPRDTFAAPSRTSPREGSGSGSGSGTGARGFEGV</sequence>
<organism evidence="8 9">
    <name type="scientific">Aspergillus chevalieri</name>
    <name type="common">Eurotium chevalieri</name>
    <dbReference type="NCBI Taxonomy" id="182096"/>
    <lineage>
        <taxon>Eukaryota</taxon>
        <taxon>Fungi</taxon>
        <taxon>Dikarya</taxon>
        <taxon>Ascomycota</taxon>
        <taxon>Pezizomycotina</taxon>
        <taxon>Eurotiomycetes</taxon>
        <taxon>Eurotiomycetidae</taxon>
        <taxon>Eurotiales</taxon>
        <taxon>Aspergillaceae</taxon>
        <taxon>Aspergillus</taxon>
        <taxon>Aspergillus subgen. Aspergillus</taxon>
    </lineage>
</organism>
<evidence type="ECO:0000256" key="3">
    <source>
        <dbReference type="ARBA" id="ARBA00022989"/>
    </source>
</evidence>
<evidence type="ECO:0000256" key="2">
    <source>
        <dbReference type="ARBA" id="ARBA00022692"/>
    </source>
</evidence>
<dbReference type="Gene3D" id="1.20.1070.10">
    <property type="entry name" value="Rhodopsin 7-helix transmembrane proteins"/>
    <property type="match status" value="1"/>
</dbReference>
<name>A0A7R7VUJ0_ASPCH</name>
<evidence type="ECO:0000256" key="5">
    <source>
        <dbReference type="SAM" id="MobiDB-lite"/>
    </source>
</evidence>
<dbReference type="PANTHER" id="PTHR42058:SF1">
    <property type="entry name" value="G-PROTEIN COUPLED RECEPTORS FAMILY 2 PROFILE 2 DOMAIN-CONTAINING PROTEIN"/>
    <property type="match status" value="1"/>
</dbReference>
<feature type="region of interest" description="Disordered" evidence="5">
    <location>
        <begin position="452"/>
        <end position="565"/>
    </location>
</feature>
<feature type="transmembrane region" description="Helical" evidence="6">
    <location>
        <begin position="304"/>
        <end position="325"/>
    </location>
</feature>
<dbReference type="InterPro" id="IPR053247">
    <property type="entry name" value="GPCR_GPR1/git3-like"/>
</dbReference>
<keyword evidence="4 6" id="KW-0472">Membrane</keyword>
<feature type="transmembrane region" description="Helical" evidence="6">
    <location>
        <begin position="152"/>
        <end position="172"/>
    </location>
</feature>
<dbReference type="InterPro" id="IPR017981">
    <property type="entry name" value="GPCR_2-like_7TM"/>
</dbReference>
<dbReference type="Proteomes" id="UP000637239">
    <property type="component" value="Chromosome 6"/>
</dbReference>
<feature type="compositionally biased region" description="Gly residues" evidence="5">
    <location>
        <begin position="549"/>
        <end position="565"/>
    </location>
</feature>
<evidence type="ECO:0000259" key="7">
    <source>
        <dbReference type="PROSITE" id="PS50261"/>
    </source>
</evidence>
<keyword evidence="2 6" id="KW-0812">Transmembrane</keyword>
<dbReference type="GeneID" id="66985385"/>
<dbReference type="EMBL" id="AP024421">
    <property type="protein sequence ID" value="BCR91027.1"/>
    <property type="molecule type" value="Genomic_DNA"/>
</dbReference>
<feature type="transmembrane region" description="Helical" evidence="6">
    <location>
        <begin position="113"/>
        <end position="132"/>
    </location>
</feature>
<dbReference type="Pfam" id="PF00002">
    <property type="entry name" value="7tm_2"/>
    <property type="match status" value="1"/>
</dbReference>
<evidence type="ECO:0000256" key="1">
    <source>
        <dbReference type="ARBA" id="ARBA00004141"/>
    </source>
</evidence>
<evidence type="ECO:0000256" key="6">
    <source>
        <dbReference type="SAM" id="Phobius"/>
    </source>
</evidence>
<dbReference type="KEGG" id="ache:ACHE_60913S"/>
<dbReference type="GO" id="GO:0007166">
    <property type="term" value="P:cell surface receptor signaling pathway"/>
    <property type="evidence" value="ECO:0007669"/>
    <property type="project" value="InterPro"/>
</dbReference>
<reference evidence="8" key="2">
    <citation type="submission" date="2021-02" db="EMBL/GenBank/DDBJ databases">
        <title>Aspergillus chevalieri M1 genome sequence.</title>
        <authorList>
            <person name="Kadooka C."/>
            <person name="Mori K."/>
            <person name="Futagami T."/>
        </authorList>
    </citation>
    <scope>NUCLEOTIDE SEQUENCE</scope>
    <source>
        <strain evidence="8">M1</strain>
    </source>
</reference>
<feature type="transmembrane region" description="Helical" evidence="6">
    <location>
        <begin position="235"/>
        <end position="258"/>
    </location>
</feature>
<reference evidence="8" key="1">
    <citation type="submission" date="2021-01" db="EMBL/GenBank/DDBJ databases">
        <authorList>
            <consortium name="Aspergillus chevalieri M1 genome sequencing consortium"/>
            <person name="Kazuki M."/>
            <person name="Futagami T."/>
        </authorList>
    </citation>
    <scope>NUCLEOTIDE SEQUENCE</scope>
    <source>
        <strain evidence="8">M1</strain>
    </source>
</reference>
<evidence type="ECO:0000256" key="4">
    <source>
        <dbReference type="ARBA" id="ARBA00023136"/>
    </source>
</evidence>
<feature type="transmembrane region" description="Helical" evidence="6">
    <location>
        <begin position="79"/>
        <end position="101"/>
    </location>
</feature>
<evidence type="ECO:0000313" key="9">
    <source>
        <dbReference type="Proteomes" id="UP000637239"/>
    </source>
</evidence>
<proteinExistence type="predicted"/>
<gene>
    <name evidence="8" type="ORF">ACHE_60913S</name>
</gene>
<dbReference type="AlphaFoldDB" id="A0A7R7VUJ0"/>
<dbReference type="RefSeq" id="XP_043139549.1">
    <property type="nucleotide sequence ID" value="XM_043282139.1"/>
</dbReference>
<keyword evidence="3 6" id="KW-1133">Transmembrane helix</keyword>
<dbReference type="InterPro" id="IPR000832">
    <property type="entry name" value="GPCR_2_secretin-like"/>
</dbReference>
<accession>A0A7R7VUJ0</accession>
<dbReference type="GO" id="GO:0016020">
    <property type="term" value="C:membrane"/>
    <property type="evidence" value="ECO:0007669"/>
    <property type="project" value="UniProtKB-SubCell"/>
</dbReference>
<dbReference type="PROSITE" id="PS50261">
    <property type="entry name" value="G_PROTEIN_RECEP_F2_4"/>
    <property type="match status" value="1"/>
</dbReference>
<evidence type="ECO:0000313" key="8">
    <source>
        <dbReference type="EMBL" id="BCR91027.1"/>
    </source>
</evidence>
<dbReference type="GO" id="GO:0004930">
    <property type="term" value="F:G protein-coupled receptor activity"/>
    <property type="evidence" value="ECO:0007669"/>
    <property type="project" value="InterPro"/>
</dbReference>
<feature type="transmembrane region" description="Helical" evidence="6">
    <location>
        <begin position="193"/>
        <end position="215"/>
    </location>
</feature>
<feature type="compositionally biased region" description="Low complexity" evidence="5">
    <location>
        <begin position="468"/>
        <end position="479"/>
    </location>
</feature>
<comment type="subcellular location">
    <subcellularLocation>
        <location evidence="1">Membrane</location>
        <topology evidence="1">Multi-pass membrane protein</topology>
    </subcellularLocation>
</comment>
<dbReference type="PANTHER" id="PTHR42058">
    <property type="entry name" value="G_PROTEIN_RECEP_F2_4 DOMAIN-CONTAINING PROTEIN"/>
    <property type="match status" value="1"/>
</dbReference>
<feature type="domain" description="G-protein coupled receptors family 2 profile 2" evidence="7">
    <location>
        <begin position="73"/>
        <end position="237"/>
    </location>
</feature>
<protein>
    <recommendedName>
        <fullName evidence="7">G-protein coupled receptors family 2 profile 2 domain-containing protein</fullName>
    </recommendedName>
</protein>
<keyword evidence="9" id="KW-1185">Reference proteome</keyword>